<dbReference type="CDD" id="cd00761">
    <property type="entry name" value="Glyco_tranf_GTA_type"/>
    <property type="match status" value="1"/>
</dbReference>
<dbReference type="SUPFAM" id="SSF53448">
    <property type="entry name" value="Nucleotide-diphospho-sugar transferases"/>
    <property type="match status" value="1"/>
</dbReference>
<dbReference type="GO" id="GO:0016757">
    <property type="term" value="F:glycosyltransferase activity"/>
    <property type="evidence" value="ECO:0007669"/>
    <property type="project" value="UniProtKB-KW"/>
</dbReference>
<dbReference type="EMBL" id="VWOJ01000001">
    <property type="protein sequence ID" value="KAA5804704.1"/>
    <property type="molecule type" value="Genomic_DNA"/>
</dbReference>
<evidence type="ECO:0000256" key="2">
    <source>
        <dbReference type="ARBA" id="ARBA00022676"/>
    </source>
</evidence>
<dbReference type="Pfam" id="PF00535">
    <property type="entry name" value="Glycos_transf_2"/>
    <property type="match status" value="1"/>
</dbReference>
<evidence type="ECO:0000313" key="6">
    <source>
        <dbReference type="Proteomes" id="UP000325122"/>
    </source>
</evidence>
<keyword evidence="3 5" id="KW-0808">Transferase</keyword>
<protein>
    <submittedName>
        <fullName evidence="5">Glycosyltransferase family 2 protein</fullName>
    </submittedName>
</protein>
<dbReference type="PANTHER" id="PTHR43179">
    <property type="entry name" value="RHAMNOSYLTRANSFERASE WBBL"/>
    <property type="match status" value="1"/>
</dbReference>
<keyword evidence="6" id="KW-1185">Reference proteome</keyword>
<dbReference type="Proteomes" id="UP000325122">
    <property type="component" value="Unassembled WGS sequence"/>
</dbReference>
<comment type="similarity">
    <text evidence="1">Belongs to the glycosyltransferase 2 family.</text>
</comment>
<evidence type="ECO:0000256" key="1">
    <source>
        <dbReference type="ARBA" id="ARBA00006739"/>
    </source>
</evidence>
<dbReference type="InterPro" id="IPR001173">
    <property type="entry name" value="Glyco_trans_2-like"/>
</dbReference>
<evidence type="ECO:0000256" key="3">
    <source>
        <dbReference type="ARBA" id="ARBA00022679"/>
    </source>
</evidence>
<name>A0A5M6ZLT9_9PROT</name>
<dbReference type="Gene3D" id="3.90.550.10">
    <property type="entry name" value="Spore Coat Polysaccharide Biosynthesis Protein SpsA, Chain A"/>
    <property type="match status" value="1"/>
</dbReference>
<dbReference type="RefSeq" id="WP_150021735.1">
    <property type="nucleotide sequence ID" value="NZ_VWOJ01000001.1"/>
</dbReference>
<reference evidence="5 6" key="1">
    <citation type="submission" date="2019-09" db="EMBL/GenBank/DDBJ databases">
        <authorList>
            <person name="Kevbrin V."/>
            <person name="Grouzdev D.S."/>
        </authorList>
    </citation>
    <scope>NUCLEOTIDE SEQUENCE [LARGE SCALE GENOMIC DNA]</scope>
    <source>
        <strain evidence="5 6">G-192</strain>
    </source>
</reference>
<feature type="domain" description="Glycosyltransferase 2-like" evidence="4">
    <location>
        <begin position="30"/>
        <end position="157"/>
    </location>
</feature>
<dbReference type="InterPro" id="IPR029044">
    <property type="entry name" value="Nucleotide-diphossugar_trans"/>
</dbReference>
<keyword evidence="2" id="KW-0328">Glycosyltransferase</keyword>
<proteinExistence type="inferred from homology"/>
<dbReference type="PANTHER" id="PTHR43179:SF12">
    <property type="entry name" value="GALACTOFURANOSYLTRANSFERASE GLFT2"/>
    <property type="match status" value="1"/>
</dbReference>
<evidence type="ECO:0000313" key="5">
    <source>
        <dbReference type="EMBL" id="KAA5804704.1"/>
    </source>
</evidence>
<comment type="caution">
    <text evidence="5">The sequence shown here is derived from an EMBL/GenBank/DDBJ whole genome shotgun (WGS) entry which is preliminary data.</text>
</comment>
<dbReference type="AlphaFoldDB" id="A0A5M6ZLT9"/>
<sequence>MNTLALDPGLTGVRETRNNAARQAGAPVLSVLIPTYRDDPRDLIAALARDGSHEVEVVIYEDGAPDPALSEALRAAALYAPVPVRVLTAQDNLGRSAARNRLGGAARGAWLLFLDADMRAGEGFLPRWLDILASCQADAVFGGYEPCEPRNASQTVHAALARASDVRSAVERNEIGAVAVCSSNLAVRRDFFARIPFDEGYAGWGWEDVDWALRAAEAGRVVHADNPARHGGLEDVERLIAKFAAAGPNFARLLERHPDYARQPGARLARTLKRWRLAAPARLAGAMTARTPLLPPRLRVLGLKLFRAGAAAGDLP</sequence>
<organism evidence="5 6">
    <name type="scientific">Alkalicaulis satelles</name>
    <dbReference type="NCBI Taxonomy" id="2609175"/>
    <lineage>
        <taxon>Bacteria</taxon>
        <taxon>Pseudomonadati</taxon>
        <taxon>Pseudomonadota</taxon>
        <taxon>Alphaproteobacteria</taxon>
        <taxon>Maricaulales</taxon>
        <taxon>Maricaulaceae</taxon>
        <taxon>Alkalicaulis</taxon>
    </lineage>
</organism>
<gene>
    <name evidence="5" type="ORF">F1654_01495</name>
</gene>
<evidence type="ECO:0000259" key="4">
    <source>
        <dbReference type="Pfam" id="PF00535"/>
    </source>
</evidence>
<accession>A0A5M6ZLT9</accession>